<comment type="caution">
    <text evidence="4">The sequence shown here is derived from an EMBL/GenBank/DDBJ whole genome shotgun (WGS) entry which is preliminary data.</text>
</comment>
<dbReference type="InterPro" id="IPR000504">
    <property type="entry name" value="RRM_dom"/>
</dbReference>
<dbReference type="Gene3D" id="3.30.70.330">
    <property type="match status" value="2"/>
</dbReference>
<feature type="domain" description="RRM" evidence="3">
    <location>
        <begin position="1"/>
        <end position="72"/>
    </location>
</feature>
<evidence type="ECO:0000313" key="4">
    <source>
        <dbReference type="EMBL" id="RWS19193.1"/>
    </source>
</evidence>
<dbReference type="PROSITE" id="PS50102">
    <property type="entry name" value="RRM"/>
    <property type="match status" value="1"/>
</dbReference>
<dbReference type="SMART" id="SM00360">
    <property type="entry name" value="RRM"/>
    <property type="match status" value="1"/>
</dbReference>
<evidence type="ECO:0000313" key="5">
    <source>
        <dbReference type="Proteomes" id="UP000288716"/>
    </source>
</evidence>
<dbReference type="GO" id="GO:0061574">
    <property type="term" value="C:ASAP complex"/>
    <property type="evidence" value="ECO:0007669"/>
    <property type="project" value="TreeGrafter"/>
</dbReference>
<evidence type="ECO:0000259" key="3">
    <source>
        <dbReference type="PROSITE" id="PS50102"/>
    </source>
</evidence>
<dbReference type="Proteomes" id="UP000288716">
    <property type="component" value="Unassembled WGS sequence"/>
</dbReference>
<name>A0A443RUZ9_9ACAR</name>
<proteinExistence type="predicted"/>
<dbReference type="GO" id="GO:0000398">
    <property type="term" value="P:mRNA splicing, via spliceosome"/>
    <property type="evidence" value="ECO:0007669"/>
    <property type="project" value="TreeGrafter"/>
</dbReference>
<keyword evidence="5" id="KW-1185">Reference proteome</keyword>
<dbReference type="GO" id="GO:0003723">
    <property type="term" value="F:RNA binding"/>
    <property type="evidence" value="ECO:0007669"/>
    <property type="project" value="UniProtKB-UniRule"/>
</dbReference>
<dbReference type="AlphaFoldDB" id="A0A443RUZ9"/>
<evidence type="ECO:0000256" key="1">
    <source>
        <dbReference type="ARBA" id="ARBA00022884"/>
    </source>
</evidence>
<keyword evidence="1 2" id="KW-0694">RNA-binding</keyword>
<dbReference type="SUPFAM" id="SSF54928">
    <property type="entry name" value="RNA-binding domain, RBD"/>
    <property type="match status" value="1"/>
</dbReference>
<evidence type="ECO:0000256" key="2">
    <source>
        <dbReference type="PROSITE-ProRule" id="PRU00176"/>
    </source>
</evidence>
<reference evidence="4 5" key="1">
    <citation type="journal article" date="2018" name="Gigascience">
        <title>Genomes of trombidid mites reveal novel predicted allergens and laterally-transferred genes associated with secondary metabolism.</title>
        <authorList>
            <person name="Dong X."/>
            <person name="Chaisiri K."/>
            <person name="Xia D."/>
            <person name="Armstrong S.D."/>
            <person name="Fang Y."/>
            <person name="Donnelly M.J."/>
            <person name="Kadowaki T."/>
            <person name="McGarry J.W."/>
            <person name="Darby A.C."/>
            <person name="Makepeace B.L."/>
        </authorList>
    </citation>
    <scope>NUCLEOTIDE SEQUENCE [LARGE SCALE GENOMIC DNA]</scope>
    <source>
        <strain evidence="4">UoL-UT</strain>
    </source>
</reference>
<dbReference type="InterPro" id="IPR035979">
    <property type="entry name" value="RBD_domain_sf"/>
</dbReference>
<dbReference type="Pfam" id="PF00076">
    <property type="entry name" value="RRM_1"/>
    <property type="match status" value="1"/>
</dbReference>
<dbReference type="VEuPathDB" id="VectorBase:LDEU012847"/>
<gene>
    <name evidence="4" type="ORF">B4U80_14487</name>
</gene>
<dbReference type="PANTHER" id="PTHR15481:SF0">
    <property type="entry name" value="LD23870P-RELATED"/>
    <property type="match status" value="1"/>
</dbReference>
<dbReference type="GO" id="GO:0005654">
    <property type="term" value="C:nucleoplasm"/>
    <property type="evidence" value="ECO:0007669"/>
    <property type="project" value="TreeGrafter"/>
</dbReference>
<sequence>GFPPQCTKEYVRKVFNTYGQITKFISSKLANGQFGGFGEIECKTREDAEKAVKSMSGVIITGKRISVSLFNEPKNHQISKPVVDYTIYPLITIVPKSSQEIDKPADNRRRDRSLDRREEKANNRILFVKFSTEDISSEEKLRSLFTRFGNIRYANVGRNANGSMTNFGLFL</sequence>
<dbReference type="OrthoDB" id="3945418at2759"/>
<dbReference type="InterPro" id="IPR012677">
    <property type="entry name" value="Nucleotide-bd_a/b_plait_sf"/>
</dbReference>
<organism evidence="4 5">
    <name type="scientific">Leptotrombidium deliense</name>
    <dbReference type="NCBI Taxonomy" id="299467"/>
    <lineage>
        <taxon>Eukaryota</taxon>
        <taxon>Metazoa</taxon>
        <taxon>Ecdysozoa</taxon>
        <taxon>Arthropoda</taxon>
        <taxon>Chelicerata</taxon>
        <taxon>Arachnida</taxon>
        <taxon>Acari</taxon>
        <taxon>Acariformes</taxon>
        <taxon>Trombidiformes</taxon>
        <taxon>Prostigmata</taxon>
        <taxon>Anystina</taxon>
        <taxon>Parasitengona</taxon>
        <taxon>Trombiculoidea</taxon>
        <taxon>Trombiculidae</taxon>
        <taxon>Leptotrombidium</taxon>
    </lineage>
</organism>
<dbReference type="PANTHER" id="PTHR15481">
    <property type="entry name" value="RIBONUCLEIC ACID BINDING PROTEIN S1"/>
    <property type="match status" value="1"/>
</dbReference>
<dbReference type="CDD" id="cd00590">
    <property type="entry name" value="RRM_SF"/>
    <property type="match status" value="1"/>
</dbReference>
<protein>
    <recommendedName>
        <fullName evidence="3">RRM domain-containing protein</fullName>
    </recommendedName>
</protein>
<dbReference type="EMBL" id="NCKV01029076">
    <property type="protein sequence ID" value="RWS19193.1"/>
    <property type="molecule type" value="Genomic_DNA"/>
</dbReference>
<accession>A0A443RUZ9</accession>
<feature type="non-terminal residue" evidence="4">
    <location>
        <position position="1"/>
    </location>
</feature>
<dbReference type="GO" id="GO:0005737">
    <property type="term" value="C:cytoplasm"/>
    <property type="evidence" value="ECO:0007669"/>
    <property type="project" value="TreeGrafter"/>
</dbReference>